<comment type="subcellular location">
    <subcellularLocation>
        <location evidence="1">Secreted</location>
    </subcellularLocation>
</comment>
<keyword evidence="2" id="KW-0964">Secreted</keyword>
<dbReference type="EMBL" id="SGJD01001260">
    <property type="protein sequence ID" value="KAB0401066.1"/>
    <property type="molecule type" value="Genomic_DNA"/>
</dbReference>
<dbReference type="PROSITE" id="PS01225">
    <property type="entry name" value="CTCK_2"/>
    <property type="match status" value="1"/>
</dbReference>
<dbReference type="OrthoDB" id="160294at2759"/>
<dbReference type="SMART" id="SM00216">
    <property type="entry name" value="VWD"/>
    <property type="match status" value="1"/>
</dbReference>
<dbReference type="GO" id="GO:0031012">
    <property type="term" value="C:extracellular matrix"/>
    <property type="evidence" value="ECO:0007669"/>
    <property type="project" value="TreeGrafter"/>
</dbReference>
<comment type="caution">
    <text evidence="5">Lacks conserved residue(s) required for the propagation of feature annotation.</text>
</comment>
<evidence type="ECO:0000259" key="8">
    <source>
        <dbReference type="PROSITE" id="PS51233"/>
    </source>
</evidence>
<evidence type="ECO:0000313" key="10">
    <source>
        <dbReference type="Proteomes" id="UP000437017"/>
    </source>
</evidence>
<dbReference type="Pfam" id="PF08742">
    <property type="entry name" value="C8"/>
    <property type="match status" value="1"/>
</dbReference>
<dbReference type="SMART" id="SM00041">
    <property type="entry name" value="CT"/>
    <property type="match status" value="1"/>
</dbReference>
<evidence type="ECO:0000256" key="2">
    <source>
        <dbReference type="ARBA" id="ARBA00022525"/>
    </source>
</evidence>
<dbReference type="GO" id="GO:0005615">
    <property type="term" value="C:extracellular space"/>
    <property type="evidence" value="ECO:0007669"/>
    <property type="project" value="TreeGrafter"/>
</dbReference>
<keyword evidence="3" id="KW-1015">Disulfide bond</keyword>
<evidence type="ECO:0000256" key="5">
    <source>
        <dbReference type="PROSITE-ProRule" id="PRU00039"/>
    </source>
</evidence>
<evidence type="ECO:0008006" key="11">
    <source>
        <dbReference type="Google" id="ProtNLM"/>
    </source>
</evidence>
<comment type="caution">
    <text evidence="9">The sequence shown here is derived from an EMBL/GenBank/DDBJ whole genome shotgun (WGS) entry which is preliminary data.</text>
</comment>
<dbReference type="InterPro" id="IPR050780">
    <property type="entry name" value="Mucin_vWF_Thrombospondin_sf"/>
</dbReference>
<dbReference type="Pfam" id="PF00007">
    <property type="entry name" value="Cys_knot"/>
    <property type="match status" value="1"/>
</dbReference>
<evidence type="ECO:0000313" key="9">
    <source>
        <dbReference type="EMBL" id="KAB0401066.1"/>
    </source>
</evidence>
<dbReference type="Gene3D" id="2.10.90.10">
    <property type="entry name" value="Cystine-knot cytokines"/>
    <property type="match status" value="1"/>
</dbReference>
<dbReference type="AlphaFoldDB" id="A0A6A1Q487"/>
<dbReference type="InterPro" id="IPR006207">
    <property type="entry name" value="Cys_knot_C"/>
</dbReference>
<evidence type="ECO:0000256" key="3">
    <source>
        <dbReference type="ARBA" id="ARBA00023157"/>
    </source>
</evidence>
<reference evidence="9 10" key="1">
    <citation type="journal article" date="2019" name="PLoS ONE">
        <title>Genomic analyses reveal an absence of contemporary introgressive admixture between fin whales and blue whales, despite known hybrids.</title>
        <authorList>
            <person name="Westbury M.V."/>
            <person name="Petersen B."/>
            <person name="Lorenzen E.D."/>
        </authorList>
    </citation>
    <scope>NUCLEOTIDE SEQUENCE [LARGE SCALE GENOMIC DNA]</scope>
    <source>
        <strain evidence="9">FinWhale-01</strain>
    </source>
</reference>
<feature type="domain" description="VWFD" evidence="8">
    <location>
        <begin position="134"/>
        <end position="337"/>
    </location>
</feature>
<dbReference type="PANTHER" id="PTHR11339:SF371">
    <property type="entry name" value="MUCIN-2"/>
    <property type="match status" value="1"/>
</dbReference>
<evidence type="ECO:0000256" key="4">
    <source>
        <dbReference type="ARBA" id="ARBA00023180"/>
    </source>
</evidence>
<feature type="region of interest" description="Disordered" evidence="6">
    <location>
        <begin position="303"/>
        <end position="329"/>
    </location>
</feature>
<dbReference type="Proteomes" id="UP000437017">
    <property type="component" value="Unassembled WGS sequence"/>
</dbReference>
<evidence type="ECO:0000259" key="7">
    <source>
        <dbReference type="PROSITE" id="PS01225"/>
    </source>
</evidence>
<dbReference type="PROSITE" id="PS01185">
    <property type="entry name" value="CTCK_1"/>
    <property type="match status" value="1"/>
</dbReference>
<gene>
    <name evidence="9" type="ORF">E2I00_019530</name>
</gene>
<dbReference type="SMART" id="SM00832">
    <property type="entry name" value="C8"/>
    <property type="match status" value="1"/>
</dbReference>
<dbReference type="InterPro" id="IPR006208">
    <property type="entry name" value="Glyco_hormone_CN"/>
</dbReference>
<sequence length="791" mass="86524">APFHTHTHSHDCVNDFHGNFHTNRTLVDHATHATDHQHLDLQCDHPHGELVYNSTQGDTCYYENEAWWLCNCTMAICKYNNTVEIVEVKCDPPPMPTCSNGLMPVRVEDPDKCCWHWDPQPMARHWLTPAPSAGYCTGWGDTHYATFDGLYYSYQGNCTYVLVEEITPTIDNFGVYIDNYRCDVSSQVSCPRALIVRHETQEVLIKTVRTMPMRVQMSRPQVQVNRQAVALPYKKYGLQVYQSGIKYVVDIPELGALISYDSLSFSIRLPYHRFSNNTKGRGEVVASCEVAADRWVVNDPSEPPCPHRGFTTERPATWPSVGSSTTTRTGSPSPLCELIKDSLFAPCHAVASPKHYYEACISDSFTVPDSSLECASLQTYAALCAQEGICVDWRSHTGGACRECLPAPSRALLGAVPEAGLGHTQAKSPRLVEGCFCPKGTTSYASGFDVCVDLCGRPVQCCLGLTGALSPPVPPSSLQFGEHFEFDCKDCVCLEGGSGIICRPKTCHPVPFVECKEDGTYTVTEPGDMKRDPLNNCTFFSCMKIHGQFISSVSNITCPDFDPSTCLPVSGPVTAGTGAWRVCCRPLCRNGRFRPRGKRGAVTAGGGLRVPAVSPSRQGSITLMPNGCCRKCEFGRAAPGARGAAAWQWVPPGPLEGRRAQGDGAPEILSPLCHSQLDAEFEGITWGLPRNETRIFCSTVPVVREISHNGCTKLVTMNDCSGSCGTFAICSCCKEQSTSQREVMLQCPGGGLLRHTYTHIDSCLCQDTVCELPPQRRARRSGPRDLGPGRG</sequence>
<evidence type="ECO:0000256" key="1">
    <source>
        <dbReference type="ARBA" id="ARBA00004613"/>
    </source>
</evidence>
<dbReference type="InterPro" id="IPR014853">
    <property type="entry name" value="VWF/SSPO/ZAN-like_Cys-rich_dom"/>
</dbReference>
<proteinExistence type="predicted"/>
<accession>A0A6A1Q487</accession>
<organism evidence="9 10">
    <name type="scientific">Balaenoptera physalus</name>
    <name type="common">Fin whale</name>
    <name type="synonym">Balaena physalus</name>
    <dbReference type="NCBI Taxonomy" id="9770"/>
    <lineage>
        <taxon>Eukaryota</taxon>
        <taxon>Metazoa</taxon>
        <taxon>Chordata</taxon>
        <taxon>Craniata</taxon>
        <taxon>Vertebrata</taxon>
        <taxon>Euteleostomi</taxon>
        <taxon>Mammalia</taxon>
        <taxon>Eutheria</taxon>
        <taxon>Laurasiatheria</taxon>
        <taxon>Artiodactyla</taxon>
        <taxon>Whippomorpha</taxon>
        <taxon>Cetacea</taxon>
        <taxon>Mysticeti</taxon>
        <taxon>Balaenopteridae</taxon>
        <taxon>Balaenoptera</taxon>
    </lineage>
</organism>
<keyword evidence="4" id="KW-0325">Glycoprotein</keyword>
<dbReference type="InterPro" id="IPR001846">
    <property type="entry name" value="VWF_type-D"/>
</dbReference>
<keyword evidence="10" id="KW-1185">Reference proteome</keyword>
<feature type="non-terminal residue" evidence="9">
    <location>
        <position position="1"/>
    </location>
</feature>
<evidence type="ECO:0000256" key="6">
    <source>
        <dbReference type="SAM" id="MobiDB-lite"/>
    </source>
</evidence>
<feature type="domain" description="CTCK" evidence="7">
    <location>
        <begin position="697"/>
        <end position="771"/>
    </location>
</feature>
<dbReference type="InterPro" id="IPR029034">
    <property type="entry name" value="Cystine-knot_cytokine"/>
</dbReference>
<dbReference type="Pfam" id="PF00094">
    <property type="entry name" value="VWD"/>
    <property type="match status" value="1"/>
</dbReference>
<dbReference type="PANTHER" id="PTHR11339">
    <property type="entry name" value="EXTRACELLULAR MATRIX GLYCOPROTEIN RELATED"/>
    <property type="match status" value="1"/>
</dbReference>
<dbReference type="PROSITE" id="PS51233">
    <property type="entry name" value="VWFD"/>
    <property type="match status" value="1"/>
</dbReference>
<protein>
    <recommendedName>
        <fullName evidence="11">Mucin-2</fullName>
    </recommendedName>
</protein>
<feature type="compositionally biased region" description="Low complexity" evidence="6">
    <location>
        <begin position="319"/>
        <end position="329"/>
    </location>
</feature>
<name>A0A6A1Q487_BALPH</name>